<dbReference type="Pfam" id="PF17253">
    <property type="entry name" value="DUF5320"/>
    <property type="match status" value="1"/>
</dbReference>
<dbReference type="AlphaFoldDB" id="A0AAF0FQZ9"/>
<feature type="region of interest" description="Disordered" evidence="1">
    <location>
        <begin position="62"/>
        <end position="84"/>
    </location>
</feature>
<dbReference type="Proteomes" id="UP001218895">
    <property type="component" value="Chromosome"/>
</dbReference>
<proteinExistence type="predicted"/>
<evidence type="ECO:0000313" key="2">
    <source>
        <dbReference type="EMBL" id="WFN36231.1"/>
    </source>
</evidence>
<sequence>MPGYDRTGPQGLGRMTGRKFGPCANENLNKTDTATGTEEGAVAPGIENNPPGEVIYGLGRGGVPRGCGRGFGGGRRGRGNPRRW</sequence>
<feature type="region of interest" description="Disordered" evidence="1">
    <location>
        <begin position="1"/>
        <end position="49"/>
    </location>
</feature>
<reference evidence="2" key="1">
    <citation type="submission" date="2022-01" db="EMBL/GenBank/DDBJ databases">
        <title>Complete genome of Methanomicrobium antiquum DSM 21220.</title>
        <authorList>
            <person name="Chen S.-C."/>
            <person name="You Y.-T."/>
            <person name="Zhou Y.-Z."/>
            <person name="Lai M.-C."/>
        </authorList>
    </citation>
    <scope>NUCLEOTIDE SEQUENCE</scope>
    <source>
        <strain evidence="2">DSM 21220</strain>
    </source>
</reference>
<accession>A0AAF0FQZ9</accession>
<name>A0AAF0FQZ9_9EURY</name>
<dbReference type="EMBL" id="CP091092">
    <property type="protein sequence ID" value="WFN36231.1"/>
    <property type="molecule type" value="Genomic_DNA"/>
</dbReference>
<dbReference type="KEGG" id="manq:L1994_08755"/>
<protein>
    <submittedName>
        <fullName evidence="2">DUF5320 domain-containing protein</fullName>
    </submittedName>
</protein>
<feature type="compositionally biased region" description="Polar residues" evidence="1">
    <location>
        <begin position="26"/>
        <end position="36"/>
    </location>
</feature>
<dbReference type="RefSeq" id="WP_278099069.1">
    <property type="nucleotide sequence ID" value="NZ_CP091092.1"/>
</dbReference>
<dbReference type="GeneID" id="79950483"/>
<keyword evidence="3" id="KW-1185">Reference proteome</keyword>
<gene>
    <name evidence="2" type="ORF">L1994_08755</name>
</gene>
<organism evidence="2 3">
    <name type="scientific">Methanomicrobium antiquum</name>
    <dbReference type="NCBI Taxonomy" id="487686"/>
    <lineage>
        <taxon>Archaea</taxon>
        <taxon>Methanobacteriati</taxon>
        <taxon>Methanobacteriota</taxon>
        <taxon>Stenosarchaea group</taxon>
        <taxon>Methanomicrobia</taxon>
        <taxon>Methanomicrobiales</taxon>
        <taxon>Methanomicrobiaceae</taxon>
        <taxon>Methanomicrobium</taxon>
    </lineage>
</organism>
<feature type="compositionally biased region" description="Basic residues" evidence="1">
    <location>
        <begin position="75"/>
        <end position="84"/>
    </location>
</feature>
<evidence type="ECO:0000256" key="1">
    <source>
        <dbReference type="SAM" id="MobiDB-lite"/>
    </source>
</evidence>
<feature type="compositionally biased region" description="Gly residues" evidence="1">
    <location>
        <begin position="62"/>
        <end position="74"/>
    </location>
</feature>
<evidence type="ECO:0000313" key="3">
    <source>
        <dbReference type="Proteomes" id="UP001218895"/>
    </source>
</evidence>
<dbReference type="InterPro" id="IPR035205">
    <property type="entry name" value="DUF5320"/>
</dbReference>